<dbReference type="OrthoDB" id="9805821at2"/>
<comment type="similarity">
    <text evidence="1">Belongs to the glycosyl hydrolase 3 family.</text>
</comment>
<dbReference type="AlphaFoldDB" id="A0A2P8E0Y3"/>
<keyword evidence="2" id="KW-0378">Hydrolase</keyword>
<dbReference type="InterPro" id="IPR019800">
    <property type="entry name" value="Glyco_hydro_3_AS"/>
</dbReference>
<dbReference type="EMBL" id="PYGE01000008">
    <property type="protein sequence ID" value="PSL03136.1"/>
    <property type="molecule type" value="Genomic_DNA"/>
</dbReference>
<evidence type="ECO:0000256" key="3">
    <source>
        <dbReference type="ARBA" id="ARBA00023295"/>
    </source>
</evidence>
<evidence type="ECO:0000313" key="6">
    <source>
        <dbReference type="Proteomes" id="UP000243528"/>
    </source>
</evidence>
<proteinExistence type="inferred from homology"/>
<comment type="caution">
    <text evidence="5">The sequence shown here is derived from an EMBL/GenBank/DDBJ whole genome shotgun (WGS) entry which is preliminary data.</text>
</comment>
<reference evidence="5 6" key="1">
    <citation type="submission" date="2018-03" db="EMBL/GenBank/DDBJ databases">
        <title>Genomic Encyclopedia of Archaeal and Bacterial Type Strains, Phase II (KMG-II): from individual species to whole genera.</title>
        <authorList>
            <person name="Goeker M."/>
        </authorList>
    </citation>
    <scope>NUCLEOTIDE SEQUENCE [LARGE SCALE GENOMIC DNA]</scope>
    <source>
        <strain evidence="5 6">DSM 45211</strain>
    </source>
</reference>
<dbReference type="InterPro" id="IPR050226">
    <property type="entry name" value="NagZ_Beta-hexosaminidase"/>
</dbReference>
<evidence type="ECO:0000256" key="2">
    <source>
        <dbReference type="ARBA" id="ARBA00022801"/>
    </source>
</evidence>
<sequence>MTHIRHDPARLRGLALATLFPGFEGRTAPPAWLARMAAEGLGGVVLFGRNIDPDRGDAGVAALTDALHAAGPDLLVAVDEEGGDVTRLDVAHGSSLPGNAALGVLDDPAATEQVAAELGSRLRACGVDLNFAPVADVDANRHNPVIGVRSFGFDADLVARHVAAFVTGQQSQGVAATAKHFPGHGGTTEDSHVTVPVLDEPLDVVRGRELPPFEAAVKAGAGVVMTAHIRVPALDDVPATLSPAVITGVLRDELGYDGVVMTDGLDMHAISRTVGHAEGAVLALSAGVDALCVGGDTTGPELIESMVTALVDAVRSGRLPERRLAEAASRVRSLRRRLGDVTPAPLARGAAATAAGRVVVAHGDVALGGSPLVLELQERLSFAAGRIPWGVGTSLAARVAGTVVVPVTADGPDVRRAVAAHPDRPVVVAVRGVRREPWQVDAVSRLRAERPGLVVVDHGVDTPAEVLGERYVLAHGASRVTAEAAADLLAADSP</sequence>
<gene>
    <name evidence="5" type="ORF">CLV30_10848</name>
</gene>
<dbReference type="PROSITE" id="PS00775">
    <property type="entry name" value="GLYCOSYL_HYDROL_F3"/>
    <property type="match status" value="1"/>
</dbReference>
<dbReference type="InterPro" id="IPR017853">
    <property type="entry name" value="GH"/>
</dbReference>
<keyword evidence="3" id="KW-0326">Glycosidase</keyword>
<dbReference type="Proteomes" id="UP000243528">
    <property type="component" value="Unassembled WGS sequence"/>
</dbReference>
<dbReference type="RefSeq" id="WP_106537559.1">
    <property type="nucleotide sequence ID" value="NZ_ML142902.1"/>
</dbReference>
<dbReference type="GO" id="GO:0005975">
    <property type="term" value="P:carbohydrate metabolic process"/>
    <property type="evidence" value="ECO:0007669"/>
    <property type="project" value="InterPro"/>
</dbReference>
<accession>A0A2P8E0Y3</accession>
<dbReference type="SUPFAM" id="SSF51445">
    <property type="entry name" value="(Trans)glycosidases"/>
    <property type="match status" value="1"/>
</dbReference>
<dbReference type="Gene3D" id="3.20.20.300">
    <property type="entry name" value="Glycoside hydrolase, family 3, N-terminal domain"/>
    <property type="match status" value="1"/>
</dbReference>
<dbReference type="PANTHER" id="PTHR30480:SF16">
    <property type="entry name" value="GLYCOSIDE HYDROLASE FAMILY 3 DOMAIN PROTEIN"/>
    <property type="match status" value="1"/>
</dbReference>
<dbReference type="GO" id="GO:0009254">
    <property type="term" value="P:peptidoglycan turnover"/>
    <property type="evidence" value="ECO:0007669"/>
    <property type="project" value="TreeGrafter"/>
</dbReference>
<organism evidence="5 6">
    <name type="scientific">Haloactinopolyspora alba</name>
    <dbReference type="NCBI Taxonomy" id="648780"/>
    <lineage>
        <taxon>Bacteria</taxon>
        <taxon>Bacillati</taxon>
        <taxon>Actinomycetota</taxon>
        <taxon>Actinomycetes</taxon>
        <taxon>Jiangellales</taxon>
        <taxon>Jiangellaceae</taxon>
        <taxon>Haloactinopolyspora</taxon>
    </lineage>
</organism>
<evidence type="ECO:0000256" key="1">
    <source>
        <dbReference type="ARBA" id="ARBA00005336"/>
    </source>
</evidence>
<dbReference type="GO" id="GO:0004553">
    <property type="term" value="F:hydrolase activity, hydrolyzing O-glycosyl compounds"/>
    <property type="evidence" value="ECO:0007669"/>
    <property type="project" value="InterPro"/>
</dbReference>
<keyword evidence="6" id="KW-1185">Reference proteome</keyword>
<protein>
    <submittedName>
        <fullName evidence="5">Beta-N-acetylhexosaminidase</fullName>
    </submittedName>
</protein>
<feature type="domain" description="Glycoside hydrolase family 3 N-terminal" evidence="4">
    <location>
        <begin position="37"/>
        <end position="333"/>
    </location>
</feature>
<dbReference type="InterPro" id="IPR036962">
    <property type="entry name" value="Glyco_hydro_3_N_sf"/>
</dbReference>
<evidence type="ECO:0000313" key="5">
    <source>
        <dbReference type="EMBL" id="PSL03136.1"/>
    </source>
</evidence>
<dbReference type="InterPro" id="IPR001764">
    <property type="entry name" value="Glyco_hydro_3_N"/>
</dbReference>
<evidence type="ECO:0000259" key="4">
    <source>
        <dbReference type="Pfam" id="PF00933"/>
    </source>
</evidence>
<name>A0A2P8E0Y3_9ACTN</name>
<dbReference type="PANTHER" id="PTHR30480">
    <property type="entry name" value="BETA-HEXOSAMINIDASE-RELATED"/>
    <property type="match status" value="1"/>
</dbReference>
<dbReference type="Pfam" id="PF00933">
    <property type="entry name" value="Glyco_hydro_3"/>
    <property type="match status" value="1"/>
</dbReference>